<organism evidence="2 3">
    <name type="scientific">Paractinoplanes toevensis</name>
    <dbReference type="NCBI Taxonomy" id="571911"/>
    <lineage>
        <taxon>Bacteria</taxon>
        <taxon>Bacillati</taxon>
        <taxon>Actinomycetota</taxon>
        <taxon>Actinomycetes</taxon>
        <taxon>Micromonosporales</taxon>
        <taxon>Micromonosporaceae</taxon>
        <taxon>Paractinoplanes</taxon>
    </lineage>
</organism>
<comment type="caution">
    <text evidence="2">The sequence shown here is derived from an EMBL/GenBank/DDBJ whole genome shotgun (WGS) entry which is preliminary data.</text>
</comment>
<accession>A0A919W5W6</accession>
<dbReference type="Proteomes" id="UP000677082">
    <property type="component" value="Unassembled WGS sequence"/>
</dbReference>
<keyword evidence="1" id="KW-0812">Transmembrane</keyword>
<reference evidence="2 3" key="1">
    <citation type="submission" date="2021-03" db="EMBL/GenBank/DDBJ databases">
        <title>Whole genome shotgun sequence of Actinoplanes toevensis NBRC 105298.</title>
        <authorList>
            <person name="Komaki H."/>
            <person name="Tamura T."/>
        </authorList>
    </citation>
    <scope>NUCLEOTIDE SEQUENCE [LARGE SCALE GENOMIC DNA]</scope>
    <source>
        <strain evidence="2 3">NBRC 105298</strain>
    </source>
</reference>
<feature type="transmembrane region" description="Helical" evidence="1">
    <location>
        <begin position="12"/>
        <end position="35"/>
    </location>
</feature>
<evidence type="ECO:0000313" key="3">
    <source>
        <dbReference type="Proteomes" id="UP000677082"/>
    </source>
</evidence>
<proteinExistence type="predicted"/>
<protein>
    <submittedName>
        <fullName evidence="2">Uncharacterized protein</fullName>
    </submittedName>
</protein>
<feature type="transmembrane region" description="Helical" evidence="1">
    <location>
        <begin position="47"/>
        <end position="65"/>
    </location>
</feature>
<dbReference type="EMBL" id="BOQN01000050">
    <property type="protein sequence ID" value="GIM91938.1"/>
    <property type="molecule type" value="Genomic_DNA"/>
</dbReference>
<name>A0A919W5W6_9ACTN</name>
<keyword evidence="1" id="KW-0472">Membrane</keyword>
<feature type="transmembrane region" description="Helical" evidence="1">
    <location>
        <begin position="98"/>
        <end position="120"/>
    </location>
</feature>
<keyword evidence="1" id="KW-1133">Transmembrane helix</keyword>
<sequence>MRQRRRWPIRLFRLTTTGAAVLAFNQAVFAGQFLAGTYGALRLHRDMANYVVAATMAGIIAALLWRRAGSGPRWPIPATIALFALTALQTYLGYALNLAAHIPLGVAVIMLLTALTITAWRRLR</sequence>
<gene>
    <name evidence="2" type="ORF">Ato02nite_037310</name>
</gene>
<keyword evidence="3" id="KW-1185">Reference proteome</keyword>
<evidence type="ECO:0000256" key="1">
    <source>
        <dbReference type="SAM" id="Phobius"/>
    </source>
</evidence>
<feature type="transmembrane region" description="Helical" evidence="1">
    <location>
        <begin position="74"/>
        <end position="92"/>
    </location>
</feature>
<dbReference type="AlphaFoldDB" id="A0A919W5W6"/>
<evidence type="ECO:0000313" key="2">
    <source>
        <dbReference type="EMBL" id="GIM91938.1"/>
    </source>
</evidence>
<dbReference type="RefSeq" id="WP_213007820.1">
    <property type="nucleotide sequence ID" value="NZ_BOQN01000050.1"/>
</dbReference>